<evidence type="ECO:0000313" key="1">
    <source>
        <dbReference type="EMBL" id="CAH2296446.1"/>
    </source>
</evidence>
<dbReference type="AlphaFoldDB" id="A0AAD1W8I2"/>
<sequence length="207" mass="24355">PNHQQIAVVTENVAPRISRKETEIHRRKRGTAIQEEKKQEKNVEGIFNLTEQTLSAEQTEILSKGLKFAPTTDFNKFDFFIDVNHFIRRLSLKKFFFRKEQSAITLQNKNYVHIDLREKSTFFPKHMISDQMKAFEIIVMKEVDTITKTTMYQQNLSRREQKTLKGMEKDNNTIIKPADKGGGIVIFEKDQYIKEAERILLDPKTYQ</sequence>
<protein>
    <submittedName>
        <fullName evidence="1">Uncharacterized protein</fullName>
    </submittedName>
</protein>
<reference evidence="1" key="1">
    <citation type="submission" date="2022-03" db="EMBL/GenBank/DDBJ databases">
        <authorList>
            <person name="Alioto T."/>
            <person name="Alioto T."/>
            <person name="Gomez Garrido J."/>
        </authorList>
    </citation>
    <scope>NUCLEOTIDE SEQUENCE</scope>
</reference>
<dbReference type="Proteomes" id="UP001295444">
    <property type="component" value="Chromosome 05"/>
</dbReference>
<name>A0AAD1W8I2_PELCU</name>
<gene>
    <name evidence="1" type="ORF">PECUL_23A016080</name>
</gene>
<organism evidence="1 2">
    <name type="scientific">Pelobates cultripes</name>
    <name type="common">Western spadefoot toad</name>
    <dbReference type="NCBI Taxonomy" id="61616"/>
    <lineage>
        <taxon>Eukaryota</taxon>
        <taxon>Metazoa</taxon>
        <taxon>Chordata</taxon>
        <taxon>Craniata</taxon>
        <taxon>Vertebrata</taxon>
        <taxon>Euteleostomi</taxon>
        <taxon>Amphibia</taxon>
        <taxon>Batrachia</taxon>
        <taxon>Anura</taxon>
        <taxon>Pelobatoidea</taxon>
        <taxon>Pelobatidae</taxon>
        <taxon>Pelobates</taxon>
    </lineage>
</organism>
<proteinExistence type="predicted"/>
<accession>A0AAD1W8I2</accession>
<dbReference type="EMBL" id="OW240916">
    <property type="protein sequence ID" value="CAH2296446.1"/>
    <property type="molecule type" value="Genomic_DNA"/>
</dbReference>
<feature type="non-terminal residue" evidence="1">
    <location>
        <position position="1"/>
    </location>
</feature>
<evidence type="ECO:0000313" key="2">
    <source>
        <dbReference type="Proteomes" id="UP001295444"/>
    </source>
</evidence>
<keyword evidence="2" id="KW-1185">Reference proteome</keyword>